<dbReference type="AlphaFoldDB" id="A0A9I9EBW6"/>
<organism evidence="1">
    <name type="scientific">Cucumis melo</name>
    <name type="common">Muskmelon</name>
    <dbReference type="NCBI Taxonomy" id="3656"/>
    <lineage>
        <taxon>Eukaryota</taxon>
        <taxon>Viridiplantae</taxon>
        <taxon>Streptophyta</taxon>
        <taxon>Embryophyta</taxon>
        <taxon>Tracheophyta</taxon>
        <taxon>Spermatophyta</taxon>
        <taxon>Magnoliopsida</taxon>
        <taxon>eudicotyledons</taxon>
        <taxon>Gunneridae</taxon>
        <taxon>Pentapetalae</taxon>
        <taxon>rosids</taxon>
        <taxon>fabids</taxon>
        <taxon>Cucurbitales</taxon>
        <taxon>Cucurbitaceae</taxon>
        <taxon>Benincaseae</taxon>
        <taxon>Cucumis</taxon>
    </lineage>
</organism>
<proteinExistence type="predicted"/>
<evidence type="ECO:0000313" key="1">
    <source>
        <dbReference type="EnsemblPlants" id="MELO3C031655.2.1"/>
    </source>
</evidence>
<dbReference type="EnsemblPlants" id="MELO3C031655.2.1">
    <property type="protein sequence ID" value="MELO3C031655.2.1"/>
    <property type="gene ID" value="MELO3C031655.2"/>
</dbReference>
<reference evidence="1" key="1">
    <citation type="submission" date="2023-03" db="UniProtKB">
        <authorList>
            <consortium name="EnsemblPlants"/>
        </authorList>
    </citation>
    <scope>IDENTIFICATION</scope>
</reference>
<name>A0A9I9EBW6_CUCME</name>
<sequence>MDIVKLSKTKIKNEQSFIGIFDPKASGCSIEGIDRKERILRPYFIDVFEDDDGLTHGFCTMNKHRNLLVKRIVVKQRWTFVRDIFFNVFIWYALKLQTPFHSANKRTCPHPMEFHFFHR</sequence>
<protein>
    <submittedName>
        <fullName evidence="1">Uncharacterized protein</fullName>
    </submittedName>
</protein>
<accession>A0A9I9EBW6</accession>
<dbReference type="Gramene" id="MELO3C031655.2.1">
    <property type="protein sequence ID" value="MELO3C031655.2.1"/>
    <property type="gene ID" value="MELO3C031655.2"/>
</dbReference>